<dbReference type="RefSeq" id="WP_106891996.1">
    <property type="nucleotide sequence ID" value="NZ_CP027860.1"/>
</dbReference>
<keyword evidence="1" id="KW-0472">Membrane</keyword>
<proteinExistence type="predicted"/>
<reference evidence="2 3" key="1">
    <citation type="submission" date="2018-03" db="EMBL/GenBank/DDBJ databases">
        <title>Ahniella affigens gen. nov., sp. nov., a gammaproteobacterium isolated from sandy soil near a stream.</title>
        <authorList>
            <person name="Ko Y."/>
            <person name="Kim J.-H."/>
        </authorList>
    </citation>
    <scope>NUCLEOTIDE SEQUENCE [LARGE SCALE GENOMIC DNA]</scope>
    <source>
        <strain evidence="2 3">D13</strain>
    </source>
</reference>
<dbReference type="PANTHER" id="PTHR34351">
    <property type="entry name" value="SLR1927 PROTEIN-RELATED"/>
    <property type="match status" value="1"/>
</dbReference>
<name>A0A2P1PTB5_9GAMM</name>
<sequence>MSALLRWWESLLQAAEKRLPALTRHRQPEALPITLHHRRVYILPTRFGLFFGLIAFTMVIGSLNYNNNPAMLFAFLVVAISMLSFHHTVGNLRGLTLKSIRAEPVFAGASIRLKLSFREVEQRSRPGLILDLGAAESRLALPENSDTEVEIELPTMRRGWFRPGRFRLWTEYPFGIVWAWSYLHPERQFIVYPKPETNPPPLPIGNREDHGTRMRSPGEEWQGLREYRQSDPPRHIAWKQSAHADAMLVKEFADPISDAICLDWHGLDSLDHEARIARLSAWTLAAQAEGLSFRLRLPNQELGPGSGDEFSARCLTELALLP</sequence>
<keyword evidence="3" id="KW-1185">Reference proteome</keyword>
<feature type="transmembrane region" description="Helical" evidence="1">
    <location>
        <begin position="71"/>
        <end position="89"/>
    </location>
</feature>
<keyword evidence="1" id="KW-1133">Transmembrane helix</keyword>
<gene>
    <name evidence="2" type="ORF">C7S18_13085</name>
</gene>
<dbReference type="OrthoDB" id="5298497at2"/>
<organism evidence="2 3">
    <name type="scientific">Ahniella affigens</name>
    <dbReference type="NCBI Taxonomy" id="2021234"/>
    <lineage>
        <taxon>Bacteria</taxon>
        <taxon>Pseudomonadati</taxon>
        <taxon>Pseudomonadota</taxon>
        <taxon>Gammaproteobacteria</taxon>
        <taxon>Lysobacterales</taxon>
        <taxon>Rhodanobacteraceae</taxon>
        <taxon>Ahniella</taxon>
    </lineage>
</organism>
<evidence type="ECO:0000256" key="1">
    <source>
        <dbReference type="SAM" id="Phobius"/>
    </source>
</evidence>
<accession>A0A2P1PTB5</accession>
<evidence type="ECO:0000313" key="3">
    <source>
        <dbReference type="Proteomes" id="UP000241074"/>
    </source>
</evidence>
<dbReference type="KEGG" id="xba:C7S18_13085"/>
<dbReference type="PANTHER" id="PTHR34351:SF1">
    <property type="entry name" value="SLR1927 PROTEIN"/>
    <property type="match status" value="1"/>
</dbReference>
<evidence type="ECO:0000313" key="2">
    <source>
        <dbReference type="EMBL" id="AVP98076.1"/>
    </source>
</evidence>
<dbReference type="EMBL" id="CP027860">
    <property type="protein sequence ID" value="AVP98076.1"/>
    <property type="molecule type" value="Genomic_DNA"/>
</dbReference>
<dbReference type="Proteomes" id="UP000241074">
    <property type="component" value="Chromosome"/>
</dbReference>
<feature type="transmembrane region" description="Helical" evidence="1">
    <location>
        <begin position="47"/>
        <end position="65"/>
    </location>
</feature>
<reference evidence="2 3" key="2">
    <citation type="submission" date="2018-03" db="EMBL/GenBank/DDBJ databases">
        <authorList>
            <person name="Keele B.F."/>
        </authorList>
    </citation>
    <scope>NUCLEOTIDE SEQUENCE [LARGE SCALE GENOMIC DNA]</scope>
    <source>
        <strain evidence="2 3">D13</strain>
    </source>
</reference>
<dbReference type="AlphaFoldDB" id="A0A2P1PTB5"/>
<protein>
    <submittedName>
        <fullName evidence="2">DUF58 domain-containing protein</fullName>
    </submittedName>
</protein>
<keyword evidence="1" id="KW-0812">Transmembrane</keyword>